<dbReference type="RefSeq" id="WP_209287891.1">
    <property type="nucleotide sequence ID" value="NZ_JACVEW010000016.1"/>
</dbReference>
<evidence type="ECO:0000313" key="4">
    <source>
        <dbReference type="Proteomes" id="UP000810171"/>
    </source>
</evidence>
<dbReference type="EMBL" id="JACVEW010000016">
    <property type="protein sequence ID" value="MBP0049275.1"/>
    <property type="molecule type" value="Genomic_DNA"/>
</dbReference>
<comment type="caution">
    <text evidence="3">The sequence shown here is derived from an EMBL/GenBank/DDBJ whole genome shotgun (WGS) entry which is preliminary data.</text>
</comment>
<keyword evidence="1" id="KW-0175">Coiled coil</keyword>
<accession>A0ABS3ZD82</accession>
<proteinExistence type="predicted"/>
<feature type="compositionally biased region" description="Basic and acidic residues" evidence="2">
    <location>
        <begin position="1"/>
        <end position="10"/>
    </location>
</feature>
<sequence length="449" mass="52630">MNDRTEKNEIENESEANLKGDNSPVMTSEELEVPDVIDTFLHRILDIEDCAKEYILAALKSYEDNAKKLKGDIEKYQKEIEEDKEETARVLTIKELRKTIREIERHNRSSPVTTLERSLFISLFSAFDKFVGDLITVLYRKNPDLYKNINKEISLPEALKYESMDELRQVFLDKEIETIRRKSYIEQFKDLENKFSIKLTKFDEWPYFIERAQRRNLFTHCDGIVSKQYLDVCREVGCKIKQDIVEGDQLEIGAKYLFQSCMLIAHVGTMLGHTLWRKIFDKDIEKADTHLSNIVFNYLHMEHWGKAISISKFAQSLPNISTDEMERIFSVNHAIALCSIDKRKEAKEILDKKDWSATTYDFKLAYSILTGDYSKAEEIMCKIGKEGELINEIAYHDWPLFREFRDSSEFYSGYEKVYGYKYSSKLSQIAETRKSEVEQAEELACESQF</sequence>
<name>A0ABS3ZD82_9GAMM</name>
<dbReference type="Proteomes" id="UP000810171">
    <property type="component" value="Unassembled WGS sequence"/>
</dbReference>
<keyword evidence="4" id="KW-1185">Reference proteome</keyword>
<evidence type="ECO:0000256" key="2">
    <source>
        <dbReference type="SAM" id="MobiDB-lite"/>
    </source>
</evidence>
<reference evidence="3 4" key="1">
    <citation type="submission" date="2020-09" db="EMBL/GenBank/DDBJ databases">
        <authorList>
            <person name="Tanuku N.R.S."/>
        </authorList>
    </citation>
    <scope>NUCLEOTIDE SEQUENCE [LARGE SCALE GENOMIC DNA]</scope>
    <source>
        <strain evidence="3 4">AK62</strain>
    </source>
</reference>
<protein>
    <submittedName>
        <fullName evidence="3">Uncharacterized protein</fullName>
    </submittedName>
</protein>
<feature type="region of interest" description="Disordered" evidence="2">
    <location>
        <begin position="1"/>
        <end position="27"/>
    </location>
</feature>
<gene>
    <name evidence="3" type="ORF">H9C73_11055</name>
</gene>
<evidence type="ECO:0000256" key="1">
    <source>
        <dbReference type="SAM" id="Coils"/>
    </source>
</evidence>
<feature type="coiled-coil region" evidence="1">
    <location>
        <begin position="59"/>
        <end position="86"/>
    </location>
</feature>
<organism evidence="3 4">
    <name type="scientific">Marinobacterium alkalitolerans</name>
    <dbReference type="NCBI Taxonomy" id="1542925"/>
    <lineage>
        <taxon>Bacteria</taxon>
        <taxon>Pseudomonadati</taxon>
        <taxon>Pseudomonadota</taxon>
        <taxon>Gammaproteobacteria</taxon>
        <taxon>Oceanospirillales</taxon>
        <taxon>Oceanospirillaceae</taxon>
        <taxon>Marinobacterium</taxon>
    </lineage>
</organism>
<evidence type="ECO:0000313" key="3">
    <source>
        <dbReference type="EMBL" id="MBP0049275.1"/>
    </source>
</evidence>